<keyword evidence="8 13" id="KW-0812">Transmembrane</keyword>
<evidence type="ECO:0000256" key="11">
    <source>
        <dbReference type="ARBA" id="ARBA00023136"/>
    </source>
</evidence>
<dbReference type="CDD" id="cd13138">
    <property type="entry name" value="MATE_yoeA_like"/>
    <property type="match status" value="1"/>
</dbReference>
<feature type="transmembrane region" description="Helical" evidence="13">
    <location>
        <begin position="9"/>
        <end position="27"/>
    </location>
</feature>
<comment type="similarity">
    <text evidence="3">Belongs to the multi antimicrobial extrusion (MATE) (TC 2.A.66.1) family.</text>
</comment>
<evidence type="ECO:0000256" key="1">
    <source>
        <dbReference type="ARBA" id="ARBA00003408"/>
    </source>
</evidence>
<feature type="transmembrane region" description="Helical" evidence="13">
    <location>
        <begin position="92"/>
        <end position="110"/>
    </location>
</feature>
<evidence type="ECO:0000256" key="10">
    <source>
        <dbReference type="ARBA" id="ARBA00023065"/>
    </source>
</evidence>
<evidence type="ECO:0000256" key="5">
    <source>
        <dbReference type="ARBA" id="ARBA00022448"/>
    </source>
</evidence>
<protein>
    <recommendedName>
        <fullName evidence="4">Probable multidrug resistance protein NorM</fullName>
    </recommendedName>
    <alternativeName>
        <fullName evidence="12">Multidrug-efflux transporter</fullName>
    </alternativeName>
</protein>
<dbReference type="GO" id="GO:0006811">
    <property type="term" value="P:monoatomic ion transport"/>
    <property type="evidence" value="ECO:0007669"/>
    <property type="project" value="UniProtKB-KW"/>
</dbReference>
<feature type="transmembrane region" description="Helical" evidence="13">
    <location>
        <begin position="275"/>
        <end position="292"/>
    </location>
</feature>
<dbReference type="InterPro" id="IPR002528">
    <property type="entry name" value="MATE_fam"/>
</dbReference>
<organism evidence="14">
    <name type="scientific">Clostridium symbiosum</name>
    <name type="common">Bacteroides symbiosus</name>
    <dbReference type="NCBI Taxonomy" id="1512"/>
    <lineage>
        <taxon>Bacteria</taxon>
        <taxon>Bacillati</taxon>
        <taxon>Bacillota</taxon>
        <taxon>Clostridia</taxon>
        <taxon>Lachnospirales</taxon>
        <taxon>Lachnospiraceae</taxon>
        <taxon>Otoolea</taxon>
    </lineage>
</organism>
<dbReference type="EMBL" id="CACRUA010000054">
    <property type="protein sequence ID" value="VYU75868.1"/>
    <property type="molecule type" value="Genomic_DNA"/>
</dbReference>
<keyword evidence="6" id="KW-0050">Antiport</keyword>
<evidence type="ECO:0000256" key="12">
    <source>
        <dbReference type="ARBA" id="ARBA00031636"/>
    </source>
</evidence>
<dbReference type="Pfam" id="PF01554">
    <property type="entry name" value="MatE"/>
    <property type="match status" value="2"/>
</dbReference>
<evidence type="ECO:0000313" key="14">
    <source>
        <dbReference type="EMBL" id="VYU75868.1"/>
    </source>
</evidence>
<dbReference type="GO" id="GO:0015297">
    <property type="term" value="F:antiporter activity"/>
    <property type="evidence" value="ECO:0007669"/>
    <property type="project" value="UniProtKB-KW"/>
</dbReference>
<accession>A0A6N3HHD1</accession>
<name>A0A6N3HHD1_CLOSY</name>
<keyword evidence="7" id="KW-1003">Cell membrane</keyword>
<gene>
    <name evidence="14" type="primary">mepA_25</name>
    <name evidence="14" type="ORF">CSLFYP84_03826</name>
</gene>
<dbReference type="PANTHER" id="PTHR43298">
    <property type="entry name" value="MULTIDRUG RESISTANCE PROTEIN NORM-RELATED"/>
    <property type="match status" value="1"/>
</dbReference>
<evidence type="ECO:0000256" key="13">
    <source>
        <dbReference type="SAM" id="Phobius"/>
    </source>
</evidence>
<dbReference type="InterPro" id="IPR048279">
    <property type="entry name" value="MdtK-like"/>
</dbReference>
<evidence type="ECO:0000256" key="9">
    <source>
        <dbReference type="ARBA" id="ARBA00022989"/>
    </source>
</evidence>
<keyword evidence="10" id="KW-0406">Ion transport</keyword>
<feature type="transmembrane region" description="Helical" evidence="13">
    <location>
        <begin position="313"/>
        <end position="337"/>
    </location>
</feature>
<dbReference type="NCBIfam" id="TIGR00797">
    <property type="entry name" value="matE"/>
    <property type="match status" value="1"/>
</dbReference>
<feature type="transmembrane region" description="Helical" evidence="13">
    <location>
        <begin position="163"/>
        <end position="184"/>
    </location>
</feature>
<evidence type="ECO:0000256" key="7">
    <source>
        <dbReference type="ARBA" id="ARBA00022475"/>
    </source>
</evidence>
<comment type="function">
    <text evidence="1">Multidrug efflux pump.</text>
</comment>
<dbReference type="AlphaFoldDB" id="A0A6N3HHD1"/>
<evidence type="ECO:0000256" key="8">
    <source>
        <dbReference type="ARBA" id="ARBA00022692"/>
    </source>
</evidence>
<reference evidence="14" key="1">
    <citation type="submission" date="2019-11" db="EMBL/GenBank/DDBJ databases">
        <authorList>
            <person name="Feng L."/>
        </authorList>
    </citation>
    <scope>NUCLEOTIDE SEQUENCE</scope>
    <source>
        <strain evidence="14">CsymbiosumLFYP84</strain>
    </source>
</reference>
<evidence type="ECO:0000256" key="2">
    <source>
        <dbReference type="ARBA" id="ARBA00004651"/>
    </source>
</evidence>
<dbReference type="PANTHER" id="PTHR43298:SF2">
    <property type="entry name" value="FMN_FAD EXPORTER YEEO-RELATED"/>
    <property type="match status" value="1"/>
</dbReference>
<keyword evidence="11 13" id="KW-0472">Membrane</keyword>
<feature type="transmembrane region" description="Helical" evidence="13">
    <location>
        <begin position="233"/>
        <end position="255"/>
    </location>
</feature>
<feature type="transmembrane region" description="Helical" evidence="13">
    <location>
        <begin position="130"/>
        <end position="151"/>
    </location>
</feature>
<sequence length="442" mass="47422">MTKGNITKILFQFAAPLVASSLLQQLYNIADSMIAGNFIGENAVAAIGVSTSIVMFFTNVIIGFTTGVSIYIAQLTGRRDNEKIGEAIRTSFFYLVPAALLMALLSLGIIEQVLTMMHTDGSIFAMTKTYISIIFAGIPFVMVYNICSAILRGMGNSKTSMQAIVIATFTNIFVDILFVAVFQWGIMGAALATVLSQLFSCIYVLAYLLLRVVKKFPCRHSFTKEALKEQTRLGLPCVLQSGIMSFGSIILQGIMNTLGVQAVTAITSAYRLDSLAMLPAVSMASAVSTFTAQNMGARQYDRVSEGYSISVKMMLLLSVTIAAAVILGGKSFILLFGVSEEVAGLGQSFLFMLSVFYPIFGMLNLFIGFLQGTGNVITPAVCNITGLGVRLTLAAILVAPLGFPSVPYSEGISWIVAACLCYSKCRKAKKKILTAASDVSRV</sequence>
<feature type="transmembrane region" description="Helical" evidence="13">
    <location>
        <begin position="190"/>
        <end position="213"/>
    </location>
</feature>
<keyword evidence="5" id="KW-0813">Transport</keyword>
<feature type="transmembrane region" description="Helical" evidence="13">
    <location>
        <begin position="47"/>
        <end position="72"/>
    </location>
</feature>
<dbReference type="RefSeq" id="WP_003508106.1">
    <property type="nucleotide sequence ID" value="NZ_CABKPP010000003.1"/>
</dbReference>
<dbReference type="InterPro" id="IPR050222">
    <property type="entry name" value="MATE_MdtK"/>
</dbReference>
<evidence type="ECO:0000256" key="3">
    <source>
        <dbReference type="ARBA" id="ARBA00010199"/>
    </source>
</evidence>
<feature type="transmembrane region" description="Helical" evidence="13">
    <location>
        <begin position="349"/>
        <end position="370"/>
    </location>
</feature>
<comment type="subcellular location">
    <subcellularLocation>
        <location evidence="2">Cell membrane</location>
        <topology evidence="2">Multi-pass membrane protein</topology>
    </subcellularLocation>
</comment>
<dbReference type="GO" id="GO:0042910">
    <property type="term" value="F:xenobiotic transmembrane transporter activity"/>
    <property type="evidence" value="ECO:0007669"/>
    <property type="project" value="InterPro"/>
</dbReference>
<keyword evidence="9 13" id="KW-1133">Transmembrane helix</keyword>
<dbReference type="GO" id="GO:0005886">
    <property type="term" value="C:plasma membrane"/>
    <property type="evidence" value="ECO:0007669"/>
    <property type="project" value="UniProtKB-SubCell"/>
</dbReference>
<evidence type="ECO:0000256" key="6">
    <source>
        <dbReference type="ARBA" id="ARBA00022449"/>
    </source>
</evidence>
<proteinExistence type="inferred from homology"/>
<feature type="transmembrane region" description="Helical" evidence="13">
    <location>
        <begin position="377"/>
        <end position="399"/>
    </location>
</feature>
<dbReference type="PIRSF" id="PIRSF006603">
    <property type="entry name" value="DinF"/>
    <property type="match status" value="1"/>
</dbReference>
<evidence type="ECO:0000256" key="4">
    <source>
        <dbReference type="ARBA" id="ARBA00020268"/>
    </source>
</evidence>